<reference evidence="4" key="1">
    <citation type="submission" date="2025-08" db="UniProtKB">
        <authorList>
            <consortium name="Ensembl"/>
        </authorList>
    </citation>
    <scope>IDENTIFICATION</scope>
</reference>
<proteinExistence type="predicted"/>
<feature type="region of interest" description="Disordered" evidence="3">
    <location>
        <begin position="580"/>
        <end position="642"/>
    </location>
</feature>
<dbReference type="AlphaFoldDB" id="A0A3B4BIP3"/>
<name>A0A3B4BIP3_9GOBI</name>
<feature type="compositionally biased region" description="Basic and acidic residues" evidence="3">
    <location>
        <begin position="619"/>
        <end position="630"/>
    </location>
</feature>
<feature type="region of interest" description="Disordered" evidence="3">
    <location>
        <begin position="385"/>
        <end position="504"/>
    </location>
</feature>
<keyword evidence="1 2" id="KW-0175">Coiled coil</keyword>
<accession>A0A3B4BIP3</accession>
<dbReference type="PANTHER" id="PTHR23166:SF7">
    <property type="entry name" value="LEUCINE ZIPPER PROTEIN 1"/>
    <property type="match status" value="1"/>
</dbReference>
<feature type="coiled-coil region" evidence="2">
    <location>
        <begin position="9"/>
        <end position="181"/>
    </location>
</feature>
<evidence type="ECO:0000256" key="1">
    <source>
        <dbReference type="ARBA" id="ARBA00023054"/>
    </source>
</evidence>
<evidence type="ECO:0000313" key="4">
    <source>
        <dbReference type="Ensembl" id="ENSPMGP00000028661.1"/>
    </source>
</evidence>
<feature type="compositionally biased region" description="Polar residues" evidence="3">
    <location>
        <begin position="749"/>
        <end position="762"/>
    </location>
</feature>
<feature type="compositionally biased region" description="Basic and acidic residues" evidence="3">
    <location>
        <begin position="494"/>
        <end position="504"/>
    </location>
</feature>
<sequence length="892" mass="100035">MSEHKDMTHRHLRHKLQSLGRRLDELEEATNKLQKAEDELLDLQDKIIQAEGSNSTLLSDVETLRKRLLKIQGKDEEVRKAEDLCRTVREKLEEEENLTKELKAEIERLQRRMGDLEKLEEAFGKSKSDCSQLCLSLNEEKNQTKKLSSELEALKARVKEMEGSETKLERAEQALSMELEKLKGFTHTFMSDRKKLLEKQREDEKIILKLTEQLEQQKIHLGISADSGHPDYVRSRIEDELTSTSILTSKLAARKKSLDYLKLADGNMVNKAQNEKNSLEGPQEEDNKVKELTLEVERLKNRLKQLEIVEEDLKNSESKNGELHEKFQIERNRTRQLSEQVEQLRTQLCGKGLGNGRANSKVLENGKAENEEIISKVGFRQEKPKCQRVTTVAEPMSPKHRNREMSPQHKRETKLKSLSEDNSPKGSRRPQSPLHKVRRTPRSPTVTSDNGLKESSSRLPTYTSMNTSQKVSVLSRYPPAANDQKPTKSGYKQQDGDAKKVRPEKFSKLYVGSDSESNNSDIVAEGNVNSNVMSEKDIASDQESTETIQESVSVSLTSSMSKANGSYTAFRSHVSQLLGADQGSEGHSSASETDSRAPTSKISRYTNDTHSECSSSRSSFDEELHNRTHLSEAAPQGTPQTLSGIEIQRVCSPREALRSKAVIKPAIVEIDRKEMLISEPSSRTSSRSSSLSSEPMPTKERHTSTSNFLISPSSDHHGSISIPYEISIPKSDLTLRTSLDQDCEEHENSPSGSKPHNTSTTTSHRCYQRNAFSLQSTDSSSADFDSDACFETSSSSMVTSWRRMSQDTPPDMKNVTVRSTWKNRGSGLAEEGGAGRAKGGVRGMADGGSEDETEVATWRAYRATTVDTEDTTQRMGKPSPAEVREERCSKLR</sequence>
<organism evidence="4 5">
    <name type="scientific">Periophthalmus magnuspinnatus</name>
    <dbReference type="NCBI Taxonomy" id="409849"/>
    <lineage>
        <taxon>Eukaryota</taxon>
        <taxon>Metazoa</taxon>
        <taxon>Chordata</taxon>
        <taxon>Craniata</taxon>
        <taxon>Vertebrata</taxon>
        <taxon>Euteleostomi</taxon>
        <taxon>Actinopterygii</taxon>
        <taxon>Neopterygii</taxon>
        <taxon>Teleostei</taxon>
        <taxon>Neoteleostei</taxon>
        <taxon>Acanthomorphata</taxon>
        <taxon>Gobiaria</taxon>
        <taxon>Gobiiformes</taxon>
        <taxon>Gobioidei</taxon>
        <taxon>Gobiidae</taxon>
        <taxon>Oxudercinae</taxon>
        <taxon>Periophthalmus</taxon>
    </lineage>
</organism>
<evidence type="ECO:0000256" key="3">
    <source>
        <dbReference type="SAM" id="MobiDB-lite"/>
    </source>
</evidence>
<feature type="compositionally biased region" description="Polar residues" evidence="3">
    <location>
        <begin position="457"/>
        <end position="472"/>
    </location>
</feature>
<dbReference type="PANTHER" id="PTHR23166">
    <property type="entry name" value="FILAMIN/GPBP-INTERACTING PROTEIN"/>
    <property type="match status" value="1"/>
</dbReference>
<feature type="compositionally biased region" description="Basic and acidic residues" evidence="3">
    <location>
        <begin position="403"/>
        <end position="423"/>
    </location>
</feature>
<feature type="region of interest" description="Disordered" evidence="3">
    <location>
        <begin position="740"/>
        <end position="762"/>
    </location>
</feature>
<evidence type="ECO:0000256" key="2">
    <source>
        <dbReference type="SAM" id="Coils"/>
    </source>
</evidence>
<feature type="region of interest" description="Disordered" evidence="3">
    <location>
        <begin position="822"/>
        <end position="892"/>
    </location>
</feature>
<dbReference type="Proteomes" id="UP000261520">
    <property type="component" value="Unplaced"/>
</dbReference>
<feature type="compositionally biased region" description="Gly residues" evidence="3">
    <location>
        <begin position="830"/>
        <end position="846"/>
    </location>
</feature>
<feature type="coiled-coil region" evidence="2">
    <location>
        <begin position="289"/>
        <end position="347"/>
    </location>
</feature>
<feature type="compositionally biased region" description="Low complexity" evidence="3">
    <location>
        <begin position="678"/>
        <end position="695"/>
    </location>
</feature>
<reference evidence="4" key="2">
    <citation type="submission" date="2025-09" db="UniProtKB">
        <authorList>
            <consortium name="Ensembl"/>
        </authorList>
    </citation>
    <scope>IDENTIFICATION</scope>
</reference>
<feature type="region of interest" description="Disordered" evidence="3">
    <location>
        <begin position="678"/>
        <end position="714"/>
    </location>
</feature>
<feature type="compositionally biased region" description="Polar residues" evidence="3">
    <location>
        <begin position="704"/>
        <end position="713"/>
    </location>
</feature>
<dbReference type="Ensembl" id="ENSPMGT00000030511.1">
    <property type="protein sequence ID" value="ENSPMGP00000028661.1"/>
    <property type="gene ID" value="ENSPMGG00000023055.1"/>
</dbReference>
<feature type="compositionally biased region" description="Polar residues" evidence="3">
    <location>
        <begin position="585"/>
        <end position="608"/>
    </location>
</feature>
<protein>
    <submittedName>
        <fullName evidence="4">Uncharacterized protein</fullName>
    </submittedName>
</protein>
<feature type="compositionally biased region" description="Basic and acidic residues" evidence="3">
    <location>
        <begin position="882"/>
        <end position="892"/>
    </location>
</feature>
<dbReference type="InterPro" id="IPR050719">
    <property type="entry name" value="Cortactin-Actin_Reg"/>
</dbReference>
<keyword evidence="5" id="KW-1185">Reference proteome</keyword>
<evidence type="ECO:0000313" key="5">
    <source>
        <dbReference type="Proteomes" id="UP000261520"/>
    </source>
</evidence>